<comment type="caution">
    <text evidence="1">The sequence shown here is derived from an EMBL/GenBank/DDBJ whole genome shotgun (WGS) entry which is preliminary data.</text>
</comment>
<organism evidence="1 2">
    <name type="scientific">Racocetra persica</name>
    <dbReference type="NCBI Taxonomy" id="160502"/>
    <lineage>
        <taxon>Eukaryota</taxon>
        <taxon>Fungi</taxon>
        <taxon>Fungi incertae sedis</taxon>
        <taxon>Mucoromycota</taxon>
        <taxon>Glomeromycotina</taxon>
        <taxon>Glomeromycetes</taxon>
        <taxon>Diversisporales</taxon>
        <taxon>Gigasporaceae</taxon>
        <taxon>Racocetra</taxon>
    </lineage>
</organism>
<proteinExistence type="predicted"/>
<evidence type="ECO:0000313" key="1">
    <source>
        <dbReference type="EMBL" id="CAG8844353.1"/>
    </source>
</evidence>
<evidence type="ECO:0000313" key="2">
    <source>
        <dbReference type="Proteomes" id="UP000789920"/>
    </source>
</evidence>
<feature type="non-terminal residue" evidence="1">
    <location>
        <position position="1"/>
    </location>
</feature>
<protein>
    <submittedName>
        <fullName evidence="1">17378_t:CDS:1</fullName>
    </submittedName>
</protein>
<dbReference type="Proteomes" id="UP000789920">
    <property type="component" value="Unassembled WGS sequence"/>
</dbReference>
<dbReference type="EMBL" id="CAJVQC010142253">
    <property type="protein sequence ID" value="CAG8844353.1"/>
    <property type="molecule type" value="Genomic_DNA"/>
</dbReference>
<sequence length="103" mass="12180">AFKRNLCKKDLRATKKTKIERSDSSIINEKVNSNIIVNQADKRENIFYDPLKHKTQSETYQLTKDEAREYIHTRWTSENFFSSDLKSAKTSQPYTLINPKFTF</sequence>
<feature type="non-terminal residue" evidence="1">
    <location>
        <position position="103"/>
    </location>
</feature>
<gene>
    <name evidence="1" type="ORF">RPERSI_LOCUS33166</name>
</gene>
<keyword evidence="2" id="KW-1185">Reference proteome</keyword>
<reference evidence="1" key="1">
    <citation type="submission" date="2021-06" db="EMBL/GenBank/DDBJ databases">
        <authorList>
            <person name="Kallberg Y."/>
            <person name="Tangrot J."/>
            <person name="Rosling A."/>
        </authorList>
    </citation>
    <scope>NUCLEOTIDE SEQUENCE</scope>
    <source>
        <strain evidence="1">MA461A</strain>
    </source>
</reference>
<name>A0ACA9SP96_9GLOM</name>
<accession>A0ACA9SP96</accession>